<gene>
    <name evidence="2" type="ORF">PXEA_LOCUS37658</name>
</gene>
<feature type="compositionally biased region" description="Low complexity" evidence="1">
    <location>
        <begin position="145"/>
        <end position="159"/>
    </location>
</feature>
<evidence type="ECO:0000313" key="2">
    <source>
        <dbReference type="EMBL" id="VEL44218.1"/>
    </source>
</evidence>
<name>A0A3S5BG94_9PLAT</name>
<protein>
    <submittedName>
        <fullName evidence="2">Uncharacterized protein</fullName>
    </submittedName>
</protein>
<dbReference type="Proteomes" id="UP000784294">
    <property type="component" value="Unassembled WGS sequence"/>
</dbReference>
<reference evidence="2" key="1">
    <citation type="submission" date="2018-11" db="EMBL/GenBank/DDBJ databases">
        <authorList>
            <consortium name="Pathogen Informatics"/>
        </authorList>
    </citation>
    <scope>NUCLEOTIDE SEQUENCE</scope>
</reference>
<feature type="non-terminal residue" evidence="2">
    <location>
        <position position="1"/>
    </location>
</feature>
<organism evidence="2 3">
    <name type="scientific">Protopolystoma xenopodis</name>
    <dbReference type="NCBI Taxonomy" id="117903"/>
    <lineage>
        <taxon>Eukaryota</taxon>
        <taxon>Metazoa</taxon>
        <taxon>Spiralia</taxon>
        <taxon>Lophotrochozoa</taxon>
        <taxon>Platyhelminthes</taxon>
        <taxon>Monogenea</taxon>
        <taxon>Polyopisthocotylea</taxon>
        <taxon>Polystomatidea</taxon>
        <taxon>Polystomatidae</taxon>
        <taxon>Protopolystoma</taxon>
    </lineage>
</organism>
<evidence type="ECO:0000256" key="1">
    <source>
        <dbReference type="SAM" id="MobiDB-lite"/>
    </source>
</evidence>
<dbReference type="EMBL" id="CAAALY010292077">
    <property type="protein sequence ID" value="VEL44218.1"/>
    <property type="molecule type" value="Genomic_DNA"/>
</dbReference>
<feature type="compositionally biased region" description="Polar residues" evidence="1">
    <location>
        <begin position="113"/>
        <end position="134"/>
    </location>
</feature>
<accession>A0A3S5BG94</accession>
<feature type="region of interest" description="Disordered" evidence="1">
    <location>
        <begin position="72"/>
        <end position="93"/>
    </location>
</feature>
<comment type="caution">
    <text evidence="2">The sequence shown here is derived from an EMBL/GenBank/DDBJ whole genome shotgun (WGS) entry which is preliminary data.</text>
</comment>
<dbReference type="AlphaFoldDB" id="A0A3S5BG94"/>
<feature type="compositionally biased region" description="Polar residues" evidence="1">
    <location>
        <begin position="77"/>
        <end position="93"/>
    </location>
</feature>
<proteinExistence type="predicted"/>
<sequence>MPTTMLAKHLGMYHVHDEENIGGLVQAGTHGVFTPLPVLGPQHVSGNTSAGHYHPASAVGVSYTGGLAYPRGFSQPLPKQQNDSGCTNADTNYPQQAHISRPLHPNLVRTGGLVSNPSGVSGTSLKHQQNQRPESQIRYPPAPGQYPGYQHQQRPCSAI</sequence>
<feature type="region of interest" description="Disordered" evidence="1">
    <location>
        <begin position="109"/>
        <end position="159"/>
    </location>
</feature>
<keyword evidence="3" id="KW-1185">Reference proteome</keyword>
<evidence type="ECO:0000313" key="3">
    <source>
        <dbReference type="Proteomes" id="UP000784294"/>
    </source>
</evidence>